<gene>
    <name evidence="1" type="ORF">MCOR_40020</name>
</gene>
<dbReference type="PANTHER" id="PTHR46601:SF1">
    <property type="entry name" value="ADF-H DOMAIN-CONTAINING PROTEIN"/>
    <property type="match status" value="1"/>
</dbReference>
<sequence>MKEETRGVDKAIELNTQPPQQVSFSTLSTTPVLSRQYIVNRPSLTIYSSPSNLGCSNFTGSIVCITNESATPVYTSSVTQWNESGTAKRTSPSLAQTAHWSYDQVTLNPVASYCNCHLEGCSDIVEESIVFISDNHKHDNNVVQHFFKTAVNHLLAKDNGCTVMVYHGIPWNNMEEYHGFSPGCNQGLFAAGSDQTKTVLYLHTRFGILNMQLCGGIKDDIPCGQIPSNVKIVPINFDFDNLVNESCNSGNITDEINIDRCIDNMDNTLAKRHPIVTLLRDIRRFDRDTLPVYANINNATFSPRFGSDDASTFFKLKLQEFNSTVKLNFREFLTVSVKEYADKLTTEVEQYWHQTSASINNGSSIVRLNDRVRSLKEKWADKYRQSATRDTKELSDLERIKQELEVLRQQTDKGQPISEMDLMKKEIDDLKNVLGNRYGRANRGRGRRNFRNNYY</sequence>
<proteinExistence type="predicted"/>
<accession>A0A6J8DFM5</accession>
<protein>
    <submittedName>
        <fullName evidence="1">DCTN1</fullName>
    </submittedName>
</protein>
<reference evidence="1 2" key="1">
    <citation type="submission" date="2020-06" db="EMBL/GenBank/DDBJ databases">
        <authorList>
            <person name="Li R."/>
            <person name="Bekaert M."/>
        </authorList>
    </citation>
    <scope>NUCLEOTIDE SEQUENCE [LARGE SCALE GENOMIC DNA]</scope>
    <source>
        <strain evidence="2">wild</strain>
    </source>
</reference>
<name>A0A6J8DFM5_MYTCO</name>
<evidence type="ECO:0000313" key="2">
    <source>
        <dbReference type="Proteomes" id="UP000507470"/>
    </source>
</evidence>
<keyword evidence="2" id="KW-1185">Reference proteome</keyword>
<dbReference type="PANTHER" id="PTHR46601">
    <property type="entry name" value="ULP_PROTEASE DOMAIN-CONTAINING PROTEIN"/>
    <property type="match status" value="1"/>
</dbReference>
<evidence type="ECO:0000313" key="1">
    <source>
        <dbReference type="EMBL" id="CAC5406447.1"/>
    </source>
</evidence>
<dbReference type="AlphaFoldDB" id="A0A6J8DFM5"/>
<organism evidence="1 2">
    <name type="scientific">Mytilus coruscus</name>
    <name type="common">Sea mussel</name>
    <dbReference type="NCBI Taxonomy" id="42192"/>
    <lineage>
        <taxon>Eukaryota</taxon>
        <taxon>Metazoa</taxon>
        <taxon>Spiralia</taxon>
        <taxon>Lophotrochozoa</taxon>
        <taxon>Mollusca</taxon>
        <taxon>Bivalvia</taxon>
        <taxon>Autobranchia</taxon>
        <taxon>Pteriomorphia</taxon>
        <taxon>Mytilida</taxon>
        <taxon>Mytiloidea</taxon>
        <taxon>Mytilidae</taxon>
        <taxon>Mytilinae</taxon>
        <taxon>Mytilus</taxon>
    </lineage>
</organism>
<dbReference type="EMBL" id="CACVKT020007225">
    <property type="protein sequence ID" value="CAC5406447.1"/>
    <property type="molecule type" value="Genomic_DNA"/>
</dbReference>
<dbReference type="Proteomes" id="UP000507470">
    <property type="component" value="Unassembled WGS sequence"/>
</dbReference>